<feature type="transmembrane region" description="Helical" evidence="2">
    <location>
        <begin position="100"/>
        <end position="120"/>
    </location>
</feature>
<protein>
    <submittedName>
        <fullName evidence="3">Glycosyltransferase</fullName>
    </submittedName>
</protein>
<feature type="compositionally biased region" description="Low complexity" evidence="1">
    <location>
        <begin position="8"/>
        <end position="17"/>
    </location>
</feature>
<evidence type="ECO:0000256" key="2">
    <source>
        <dbReference type="SAM" id="Phobius"/>
    </source>
</evidence>
<feature type="compositionally biased region" description="Basic and acidic residues" evidence="1">
    <location>
        <begin position="57"/>
        <end position="70"/>
    </location>
</feature>
<feature type="transmembrane region" description="Helical" evidence="2">
    <location>
        <begin position="402"/>
        <end position="421"/>
    </location>
</feature>
<proteinExistence type="predicted"/>
<keyword evidence="2" id="KW-0812">Transmembrane</keyword>
<keyword evidence="2" id="KW-1133">Transmembrane helix</keyword>
<feature type="transmembrane region" description="Helical" evidence="2">
    <location>
        <begin position="207"/>
        <end position="233"/>
    </location>
</feature>
<dbReference type="EMBL" id="BFFO01000005">
    <property type="protein sequence ID" value="GBG96831.1"/>
    <property type="molecule type" value="Genomic_DNA"/>
</dbReference>
<comment type="caution">
    <text evidence="3">The sequence shown here is derived from an EMBL/GenBank/DDBJ whole genome shotgun (WGS) entry which is preliminary data.</text>
</comment>
<evidence type="ECO:0000256" key="1">
    <source>
        <dbReference type="SAM" id="MobiDB-lite"/>
    </source>
</evidence>
<accession>A0A2R5HK44</accession>
<dbReference type="RefSeq" id="WP_109245801.1">
    <property type="nucleotide sequence ID" value="NZ_BFFO01000005.1"/>
</dbReference>
<organism evidence="3 4">
    <name type="scientific">Lactococcus termiticola</name>
    <dbReference type="NCBI Taxonomy" id="2169526"/>
    <lineage>
        <taxon>Bacteria</taxon>
        <taxon>Bacillati</taxon>
        <taxon>Bacillota</taxon>
        <taxon>Bacilli</taxon>
        <taxon>Lactobacillales</taxon>
        <taxon>Streptococcaceae</taxon>
        <taxon>Lactococcus</taxon>
    </lineage>
</organism>
<feature type="transmembrane region" description="Helical" evidence="2">
    <location>
        <begin position="295"/>
        <end position="317"/>
    </location>
</feature>
<gene>
    <name evidence="3" type="ORF">NtB2_00956</name>
</gene>
<feature type="compositionally biased region" description="Polar residues" evidence="1">
    <location>
        <begin position="27"/>
        <end position="36"/>
    </location>
</feature>
<keyword evidence="4" id="KW-1185">Reference proteome</keyword>
<dbReference type="GO" id="GO:0016740">
    <property type="term" value="F:transferase activity"/>
    <property type="evidence" value="ECO:0007669"/>
    <property type="project" value="UniProtKB-KW"/>
</dbReference>
<dbReference type="Proteomes" id="UP000245021">
    <property type="component" value="Unassembled WGS sequence"/>
</dbReference>
<feature type="transmembrane region" description="Helical" evidence="2">
    <location>
        <begin position="376"/>
        <end position="396"/>
    </location>
</feature>
<reference evidence="3 4" key="1">
    <citation type="journal article" date="2018" name="Genome Announc.">
        <title>Draft Genome Sequence of Lactococcus sp. Strain NtB2 (JCM 32569), Isolated from the Gut of the Higher Termite Nasutitermes takasagoensis.</title>
        <authorList>
            <person name="Noda S."/>
            <person name="Aihara C."/>
            <person name="Yuki M."/>
            <person name="Ohkuma M."/>
        </authorList>
    </citation>
    <scope>NUCLEOTIDE SEQUENCE [LARGE SCALE GENOMIC DNA]</scope>
    <source>
        <strain evidence="3 4">NtB2</strain>
    </source>
</reference>
<feature type="compositionally biased region" description="Basic and acidic residues" evidence="1">
    <location>
        <begin position="86"/>
        <end position="95"/>
    </location>
</feature>
<feature type="transmembrane region" description="Helical" evidence="2">
    <location>
        <begin position="253"/>
        <end position="283"/>
    </location>
</feature>
<sequence>MPNETKYSRSQRAQSASRSRRHDKNSSPETDIYTETETAKIEDSPDEQVEATAQEPASHEDQAVESEATRRPPRTASNSSRGRRQFSHDKQKEEKKAGKAVPYPILLLVSFIASASFYSFPLWSILASSGQSQNLYSGLAMQLGLTPYNDFYGHGGSLFYLINQIGNTLGTTLLLYIFSLAALFFSALLIHNLLFRQTQSEKLSLTVASFSIFIIAGIAHGGDTASLFALPFALWIARFVDQYIHHDGRDEKFILFGIFTAIILTISPIFLLFPALSIIAIFIYNISQRRFGRGFYQLLAGIFGFIVIGYLTAYYALNAQTLYTSIEQSIIMPLSQFSLSSLSINNLWHSVLALIISGFIFAFYQGFRNLHKSGPAMTWHILMLLGSILTFLLILFSKAYDFTNILALLPFLILFIGESLAKGRQDVFGYLSKYLYTPLIMLVFALALPAVYHFVNKSVNSQEKTLASYVSANTTDRDRVYVLAPDKNINLLASRVASVDNVPSHYPVKFQQAYDLAVADMKDKYVILEAGQKVPDSLSMALKVNYKPVNVSGIKDFSVYQHN</sequence>
<feature type="transmembrane region" description="Helical" evidence="2">
    <location>
        <begin position="433"/>
        <end position="455"/>
    </location>
</feature>
<name>A0A2R5HK44_9LACT</name>
<feature type="region of interest" description="Disordered" evidence="1">
    <location>
        <begin position="1"/>
        <end position="95"/>
    </location>
</feature>
<keyword evidence="3" id="KW-0808">Transferase</keyword>
<evidence type="ECO:0000313" key="3">
    <source>
        <dbReference type="EMBL" id="GBG96831.1"/>
    </source>
</evidence>
<feature type="transmembrane region" description="Helical" evidence="2">
    <location>
        <begin position="347"/>
        <end position="364"/>
    </location>
</feature>
<dbReference type="AlphaFoldDB" id="A0A2R5HK44"/>
<dbReference type="OrthoDB" id="2243499at2"/>
<feature type="transmembrane region" description="Helical" evidence="2">
    <location>
        <begin position="173"/>
        <end position="195"/>
    </location>
</feature>
<keyword evidence="2" id="KW-0472">Membrane</keyword>
<evidence type="ECO:0000313" key="4">
    <source>
        <dbReference type="Proteomes" id="UP000245021"/>
    </source>
</evidence>